<evidence type="ECO:0000313" key="3">
    <source>
        <dbReference type="EMBL" id="KAF1991613.1"/>
    </source>
</evidence>
<gene>
    <name evidence="3" type="ORF">K402DRAFT_416897</name>
</gene>
<dbReference type="Proteomes" id="UP000800041">
    <property type="component" value="Unassembled WGS sequence"/>
</dbReference>
<keyword evidence="4" id="KW-1185">Reference proteome</keyword>
<feature type="compositionally biased region" description="Basic and acidic residues" evidence="2">
    <location>
        <begin position="48"/>
        <end position="57"/>
    </location>
</feature>
<protein>
    <submittedName>
        <fullName evidence="3">Uncharacterized protein</fullName>
    </submittedName>
</protein>
<accession>A0A6G1HEL0</accession>
<evidence type="ECO:0000313" key="4">
    <source>
        <dbReference type="Proteomes" id="UP000800041"/>
    </source>
</evidence>
<sequence length="395" mass="46554">MSLSIIQRGKRPVHDSDSDDESQSATTPSSRDSSETAMDPDVEMEDPQEPRRPLPTREDLLNRYLTFSHTSRASTSPPPTDDLALGNISSDWFVCYMRPPNHFVEAFRAIYGINHEDFDAFLEKPCILLRKHEGHWWDPYCDDCTLEWNIRTILEMRGSVKLSKIWCQCPTRQNKAIRVIDTLIPLMAEVFVRPRKNVRVRERPHNHRFELYKQMQKMVHVGDWIKENDPRLWGLEYVRNLLYCINPPDLWLGFLHHYAQDPNAEDVYLELRHELIEERKYYDALRQEAKEKEARRREAEELEACRLEEEMEARHLEEKAEARRLIIQEREARLQGGDMESRRAKAEQTESRRLEAEEMEARRAEAEVSDSEVKRRDTANMADELRDGKPAQTAP</sequence>
<reference evidence="3" key="1">
    <citation type="journal article" date="2020" name="Stud. Mycol.">
        <title>101 Dothideomycetes genomes: a test case for predicting lifestyles and emergence of pathogens.</title>
        <authorList>
            <person name="Haridas S."/>
            <person name="Albert R."/>
            <person name="Binder M."/>
            <person name="Bloem J."/>
            <person name="Labutti K."/>
            <person name="Salamov A."/>
            <person name="Andreopoulos B."/>
            <person name="Baker S."/>
            <person name="Barry K."/>
            <person name="Bills G."/>
            <person name="Bluhm B."/>
            <person name="Cannon C."/>
            <person name="Castanera R."/>
            <person name="Culley D."/>
            <person name="Daum C."/>
            <person name="Ezra D."/>
            <person name="Gonzalez J."/>
            <person name="Henrissat B."/>
            <person name="Kuo A."/>
            <person name="Liang C."/>
            <person name="Lipzen A."/>
            <person name="Lutzoni F."/>
            <person name="Magnuson J."/>
            <person name="Mondo S."/>
            <person name="Nolan M."/>
            <person name="Ohm R."/>
            <person name="Pangilinan J."/>
            <person name="Park H.-J."/>
            <person name="Ramirez L."/>
            <person name="Alfaro M."/>
            <person name="Sun H."/>
            <person name="Tritt A."/>
            <person name="Yoshinaga Y."/>
            <person name="Zwiers L.-H."/>
            <person name="Turgeon B."/>
            <person name="Goodwin S."/>
            <person name="Spatafora J."/>
            <person name="Crous P."/>
            <person name="Grigoriev I."/>
        </authorList>
    </citation>
    <scope>NUCLEOTIDE SEQUENCE</scope>
    <source>
        <strain evidence="3">CBS 113979</strain>
    </source>
</reference>
<feature type="region of interest" description="Disordered" evidence="2">
    <location>
        <begin position="335"/>
        <end position="395"/>
    </location>
</feature>
<feature type="coiled-coil region" evidence="1">
    <location>
        <begin position="275"/>
        <end position="319"/>
    </location>
</feature>
<keyword evidence="1" id="KW-0175">Coiled coil</keyword>
<feature type="compositionally biased region" description="Acidic residues" evidence="2">
    <location>
        <begin position="38"/>
        <end position="47"/>
    </location>
</feature>
<name>A0A6G1HEL0_9PEZI</name>
<feature type="region of interest" description="Disordered" evidence="2">
    <location>
        <begin position="1"/>
        <end position="57"/>
    </location>
</feature>
<proteinExistence type="predicted"/>
<evidence type="ECO:0000256" key="1">
    <source>
        <dbReference type="SAM" id="Coils"/>
    </source>
</evidence>
<organism evidence="3 4">
    <name type="scientific">Aulographum hederae CBS 113979</name>
    <dbReference type="NCBI Taxonomy" id="1176131"/>
    <lineage>
        <taxon>Eukaryota</taxon>
        <taxon>Fungi</taxon>
        <taxon>Dikarya</taxon>
        <taxon>Ascomycota</taxon>
        <taxon>Pezizomycotina</taxon>
        <taxon>Dothideomycetes</taxon>
        <taxon>Pleosporomycetidae</taxon>
        <taxon>Aulographales</taxon>
        <taxon>Aulographaceae</taxon>
    </lineage>
</organism>
<evidence type="ECO:0000256" key="2">
    <source>
        <dbReference type="SAM" id="MobiDB-lite"/>
    </source>
</evidence>
<feature type="compositionally biased region" description="Basic and acidic residues" evidence="2">
    <location>
        <begin position="335"/>
        <end position="389"/>
    </location>
</feature>
<dbReference type="EMBL" id="ML977139">
    <property type="protein sequence ID" value="KAF1991613.1"/>
    <property type="molecule type" value="Genomic_DNA"/>
</dbReference>
<dbReference type="AlphaFoldDB" id="A0A6G1HEL0"/>